<keyword evidence="4" id="KW-0788">Thiol protease</keyword>
<evidence type="ECO:0000256" key="4">
    <source>
        <dbReference type="ARBA" id="ARBA00022807"/>
    </source>
</evidence>
<dbReference type="SUPFAM" id="SSF49265">
    <property type="entry name" value="Fibronectin type III"/>
    <property type="match status" value="1"/>
</dbReference>
<dbReference type="PROSITE" id="PS50853">
    <property type="entry name" value="FN3"/>
    <property type="match status" value="1"/>
</dbReference>
<dbReference type="InterPro" id="IPR003961">
    <property type="entry name" value="FN3_dom"/>
</dbReference>
<dbReference type="InterPro" id="IPR036116">
    <property type="entry name" value="FN3_sf"/>
</dbReference>
<dbReference type="Proteomes" id="UP000031980">
    <property type="component" value="Unassembled WGS sequence"/>
</dbReference>
<name>A0A0C3MGY6_9PORP</name>
<evidence type="ECO:0000313" key="6">
    <source>
        <dbReference type="EMBL" id="KIO45768.1"/>
    </source>
</evidence>
<evidence type="ECO:0000259" key="5">
    <source>
        <dbReference type="PROSITE" id="PS50853"/>
    </source>
</evidence>
<dbReference type="InterPro" id="IPR013783">
    <property type="entry name" value="Ig-like_fold"/>
</dbReference>
<keyword evidence="2" id="KW-0645">Protease</keyword>
<feature type="domain" description="Fibronectin type-III" evidence="5">
    <location>
        <begin position="16"/>
        <end position="107"/>
    </location>
</feature>
<comment type="caution">
    <text evidence="6">The sequence shown here is derived from an EMBL/GenBank/DDBJ whole genome shotgun (WGS) entry which is preliminary data.</text>
</comment>
<accession>A0A0C3MGY6</accession>
<keyword evidence="4" id="KW-0378">Hydrolase</keyword>
<dbReference type="EMBL" id="JPIU01000037">
    <property type="protein sequence ID" value="KIO45768.1"/>
    <property type="molecule type" value="Genomic_DNA"/>
</dbReference>
<dbReference type="SMART" id="SM00060">
    <property type="entry name" value="FN3"/>
    <property type="match status" value="1"/>
</dbReference>
<protein>
    <recommendedName>
        <fullName evidence="5">Fibronectin type-III domain-containing protein</fullName>
    </recommendedName>
</protein>
<keyword evidence="7" id="KW-1185">Reference proteome</keyword>
<dbReference type="PANTHER" id="PTHR13817">
    <property type="entry name" value="TITIN"/>
    <property type="match status" value="1"/>
</dbReference>
<evidence type="ECO:0000256" key="3">
    <source>
        <dbReference type="ARBA" id="ARBA00022737"/>
    </source>
</evidence>
<dbReference type="GO" id="GO:0008234">
    <property type="term" value="F:cysteine-type peptidase activity"/>
    <property type="evidence" value="ECO:0007669"/>
    <property type="project" value="UniProtKB-KW"/>
</dbReference>
<dbReference type="CDD" id="cd00063">
    <property type="entry name" value="FN3"/>
    <property type="match status" value="1"/>
</dbReference>
<reference evidence="6 7" key="1">
    <citation type="submission" date="2014-07" db="EMBL/GenBank/DDBJ databases">
        <title>Porphyromonadaceae bacterium OUH 308042 = ATCC BAA-2681 = DSM 28342 draft genome.</title>
        <authorList>
            <person name="Sydenham T.V."/>
            <person name="Hasman H."/>
            <person name="Justensen U.S."/>
        </authorList>
    </citation>
    <scope>NUCLEOTIDE SEQUENCE [LARGE SCALE GENOMIC DNA]</scope>
    <source>
        <strain evidence="6 7">OUH 308042</strain>
    </source>
</reference>
<dbReference type="GO" id="GO:0006508">
    <property type="term" value="P:proteolysis"/>
    <property type="evidence" value="ECO:0007669"/>
    <property type="project" value="UniProtKB-KW"/>
</dbReference>
<keyword evidence="3" id="KW-0677">Repeat</keyword>
<dbReference type="PANTHER" id="PTHR13817:SF151">
    <property type="entry name" value="TITIN"/>
    <property type="match status" value="1"/>
</dbReference>
<sequence>MTVTLISATVCRPPGPPGTPEIVDFGKDWCTIEFTAPDDDGGCAIMRYRISYRYKGGLWNVWTSKAKLFRVRLVGLLEGKNVQFRVSAINAEGEGEPSKPSEMVLLQ</sequence>
<evidence type="ECO:0000256" key="1">
    <source>
        <dbReference type="ARBA" id="ARBA00006067"/>
    </source>
</evidence>
<dbReference type="AlphaFoldDB" id="A0A0C3MGY6"/>
<comment type="similarity">
    <text evidence="1">Belongs to the peptidase C25 family.</text>
</comment>
<organism evidence="6 7">
    <name type="scientific">Sanguibacteroides justesenii</name>
    <dbReference type="NCBI Taxonomy" id="1547597"/>
    <lineage>
        <taxon>Bacteria</taxon>
        <taxon>Pseudomonadati</taxon>
        <taxon>Bacteroidota</taxon>
        <taxon>Bacteroidia</taxon>
        <taxon>Bacteroidales</taxon>
        <taxon>Porphyromonadaceae</taxon>
        <taxon>Sanguibacteroides</taxon>
    </lineage>
</organism>
<gene>
    <name evidence="6" type="ORF">BA92_04755</name>
</gene>
<dbReference type="InterPro" id="IPR050964">
    <property type="entry name" value="Striated_Muscle_Regulatory"/>
</dbReference>
<proteinExistence type="inferred from homology"/>
<dbReference type="Gene3D" id="2.60.40.10">
    <property type="entry name" value="Immunoglobulins"/>
    <property type="match status" value="1"/>
</dbReference>
<dbReference type="Pfam" id="PF00041">
    <property type="entry name" value="fn3"/>
    <property type="match status" value="1"/>
</dbReference>
<evidence type="ECO:0000256" key="2">
    <source>
        <dbReference type="ARBA" id="ARBA00022670"/>
    </source>
</evidence>
<evidence type="ECO:0000313" key="7">
    <source>
        <dbReference type="Proteomes" id="UP000031980"/>
    </source>
</evidence>